<accession>A0A1B7YKZ2</accession>
<dbReference type="AlphaFoldDB" id="A0A1B7YKZ2"/>
<dbReference type="InterPro" id="IPR029063">
    <property type="entry name" value="SAM-dependent_MTases_sf"/>
</dbReference>
<comment type="caution">
    <text evidence="3">The sequence shown here is derived from an EMBL/GenBank/DDBJ whole genome shotgun (WGS) entry which is preliminary data.</text>
</comment>
<reference evidence="4" key="1">
    <citation type="journal article" date="2017" name="BMC Genomics">
        <title>Gapless genome assembly of Colletotrichum higginsianum reveals chromosome structure and association of transposable elements with secondary metabolite gene clusters.</title>
        <authorList>
            <person name="Dallery J.-F."/>
            <person name="Lapalu N."/>
            <person name="Zampounis A."/>
            <person name="Pigne S."/>
            <person name="Luyten I."/>
            <person name="Amselem J."/>
            <person name="Wittenberg A.H.J."/>
            <person name="Zhou S."/>
            <person name="de Queiroz M.V."/>
            <person name="Robin G.P."/>
            <person name="Auger A."/>
            <person name="Hainaut M."/>
            <person name="Henrissat B."/>
            <person name="Kim K.-T."/>
            <person name="Lee Y.-H."/>
            <person name="Lespinet O."/>
            <person name="Schwartz D.C."/>
            <person name="Thon M.R."/>
            <person name="O'Connell R.J."/>
        </authorList>
    </citation>
    <scope>NUCLEOTIDE SEQUENCE [LARGE SCALE GENOMIC DNA]</scope>
    <source>
        <strain evidence="4">IMI 349063</strain>
    </source>
</reference>
<sequence length="352" mass="39631">MDSDGIEWARDESTHVDDMDSDVDSAIDEATGQTDLLSLTSSILDYQFENGRSYHSMSQGTRAYTLRYGRSKPTMPAPTKHGVRRDAHAGPDLQHHIWLITLDGELGTSPGRHTAKRVLDMGTGTGIWAIDFADAYPGAEVIGVDLSAIQPELLPANCSFEIDDLELDWEWNQPFDYIFNRSVAGSWSNFRSIIQKAYDNLEPGGYFEIQDLELPSYCDDGTVPPTAALYRWQNALVDASNEIGRPLNYAPSSLGDLRDVGFVEIRHRVFQWPFNSWPEDPKLKEIGRWNCANLDMGLEGFSLALMTRVKGWTRDAVEELCEEVKREVVDTRLHAYWKQHVIYARKPGGAPS</sequence>
<evidence type="ECO:0000313" key="4">
    <source>
        <dbReference type="Proteomes" id="UP000092177"/>
    </source>
</evidence>
<dbReference type="PANTHER" id="PTHR43591">
    <property type="entry name" value="METHYLTRANSFERASE"/>
    <property type="match status" value="1"/>
</dbReference>
<dbReference type="KEGG" id="chig:CH63R_05015"/>
<dbReference type="OrthoDB" id="2013972at2759"/>
<keyword evidence="3" id="KW-0489">Methyltransferase</keyword>
<protein>
    <submittedName>
        <fullName evidence="3">Methyltransferase</fullName>
    </submittedName>
</protein>
<dbReference type="PANTHER" id="PTHR43591:SF24">
    <property type="entry name" value="2-METHOXY-6-POLYPRENYL-1,4-BENZOQUINOL METHYLASE, MITOCHONDRIAL"/>
    <property type="match status" value="1"/>
</dbReference>
<gene>
    <name evidence="3" type="ORF">CH63R_05015</name>
</gene>
<evidence type="ECO:0000313" key="3">
    <source>
        <dbReference type="EMBL" id="OBR12719.1"/>
    </source>
</evidence>
<keyword evidence="4" id="KW-1185">Reference proteome</keyword>
<dbReference type="RefSeq" id="XP_018161236.1">
    <property type="nucleotide sequence ID" value="XM_018299990.1"/>
</dbReference>
<proteinExistence type="inferred from homology"/>
<dbReference type="Proteomes" id="UP000092177">
    <property type="component" value="Chromosome 3"/>
</dbReference>
<keyword evidence="3" id="KW-0808">Transferase</keyword>
<dbReference type="Pfam" id="PF13489">
    <property type="entry name" value="Methyltransf_23"/>
    <property type="match status" value="1"/>
</dbReference>
<dbReference type="SUPFAM" id="SSF53335">
    <property type="entry name" value="S-adenosyl-L-methionine-dependent methyltransferases"/>
    <property type="match status" value="1"/>
</dbReference>
<evidence type="ECO:0000256" key="1">
    <source>
        <dbReference type="ARBA" id="ARBA00038158"/>
    </source>
</evidence>
<evidence type="ECO:0000256" key="2">
    <source>
        <dbReference type="SAM" id="MobiDB-lite"/>
    </source>
</evidence>
<dbReference type="EMBL" id="LTAN01000003">
    <property type="protein sequence ID" value="OBR12719.1"/>
    <property type="molecule type" value="Genomic_DNA"/>
</dbReference>
<dbReference type="CDD" id="cd02440">
    <property type="entry name" value="AdoMet_MTases"/>
    <property type="match status" value="1"/>
</dbReference>
<dbReference type="GO" id="GO:0008168">
    <property type="term" value="F:methyltransferase activity"/>
    <property type="evidence" value="ECO:0007669"/>
    <property type="project" value="UniProtKB-KW"/>
</dbReference>
<dbReference type="VEuPathDB" id="FungiDB:CH63R_05015"/>
<dbReference type="Gene3D" id="3.40.50.150">
    <property type="entry name" value="Vaccinia Virus protein VP39"/>
    <property type="match status" value="1"/>
</dbReference>
<name>A0A1B7YKZ2_COLHI</name>
<organism evidence="3 4">
    <name type="scientific">Colletotrichum higginsianum (strain IMI 349063)</name>
    <name type="common">Crucifer anthracnose fungus</name>
    <dbReference type="NCBI Taxonomy" id="759273"/>
    <lineage>
        <taxon>Eukaryota</taxon>
        <taxon>Fungi</taxon>
        <taxon>Dikarya</taxon>
        <taxon>Ascomycota</taxon>
        <taxon>Pezizomycotina</taxon>
        <taxon>Sordariomycetes</taxon>
        <taxon>Hypocreomycetidae</taxon>
        <taxon>Glomerellales</taxon>
        <taxon>Glomerellaceae</taxon>
        <taxon>Colletotrichum</taxon>
        <taxon>Colletotrichum destructivum species complex</taxon>
    </lineage>
</organism>
<dbReference type="GO" id="GO:0032259">
    <property type="term" value="P:methylation"/>
    <property type="evidence" value="ECO:0007669"/>
    <property type="project" value="UniProtKB-KW"/>
</dbReference>
<comment type="similarity">
    <text evidence="1">Belongs to the methyltransferase superfamily. LaeA methyltransferase family.</text>
</comment>
<feature type="region of interest" description="Disordered" evidence="2">
    <location>
        <begin position="1"/>
        <end position="20"/>
    </location>
</feature>
<dbReference type="GeneID" id="28864097"/>
<feature type="compositionally biased region" description="Basic and acidic residues" evidence="2">
    <location>
        <begin position="7"/>
        <end position="18"/>
    </location>
</feature>